<keyword evidence="3" id="KW-1185">Reference proteome</keyword>
<dbReference type="PANTHER" id="PTHR33800">
    <property type="entry name" value="OS06G0113600 PROTEIN"/>
    <property type="match status" value="1"/>
</dbReference>
<protein>
    <recommendedName>
        <fullName evidence="1">KIB1-4 beta-propeller domain-containing protein</fullName>
    </recommendedName>
</protein>
<evidence type="ECO:0000259" key="1">
    <source>
        <dbReference type="Pfam" id="PF03478"/>
    </source>
</evidence>
<gene>
    <name evidence="2" type="ORF">SORBI_3K000200</name>
</gene>
<dbReference type="Pfam" id="PF03478">
    <property type="entry name" value="Beta-prop_KIB1-4"/>
    <property type="match status" value="1"/>
</dbReference>
<proteinExistence type="predicted"/>
<sequence>MQSPSSASAITTGICRLQGWAELQGWADLPQCLLHSIIPLLGSVLELIAFASTCHSWRAALSSHPSKSTLLTFLPPLLIQPHITVPSSADSRVFRTCKVVDPAEMRRTLCCQIPELTFDVAWLSGELWFTRSSYGKLICGRDEDCRVVDVFTGAQVVPPHPPFEKSVIGLYGMLTAPLSSRDSHLLLCAVSEHHRFLLDWVIGSNDWSRLDLCCIDCNNVEIVQIVEFKGGFRSKLYTLSLAPQLGLQEIEVEWWATIRWPLRHFMVVCNGILHIVEDPLCFRTSSGVYKVYRLDMSTKPATCMEVVNLENDALFIGLDPRSPPFYCTSPGRWGRRSNCLYCAHYSQPCASPRLGDVVLVDENIFQGIGYLPFWVYPSMLY</sequence>
<dbReference type="Gramene" id="OQU75654">
    <property type="protein sequence ID" value="OQU75654"/>
    <property type="gene ID" value="SORBI_3K000200"/>
</dbReference>
<evidence type="ECO:0000313" key="2">
    <source>
        <dbReference type="EMBL" id="OQU75654.1"/>
    </source>
</evidence>
<dbReference type="InParanoid" id="A0A109NDB3"/>
<dbReference type="InterPro" id="IPR005174">
    <property type="entry name" value="KIB1-4_b-propeller"/>
</dbReference>
<accession>A0A109NDB3</accession>
<name>A0A109NDB3_SORBI</name>
<dbReference type="AlphaFoldDB" id="A0A109NDB3"/>
<dbReference type="Proteomes" id="UP000000768">
    <property type="component" value="Unassembled WGS sequence"/>
</dbReference>
<reference evidence="2 3" key="1">
    <citation type="journal article" date="2009" name="Nature">
        <title>The Sorghum bicolor genome and the diversification of grasses.</title>
        <authorList>
            <person name="Paterson A.H."/>
            <person name="Bowers J.E."/>
            <person name="Bruggmann R."/>
            <person name="Dubchak I."/>
            <person name="Grimwood J."/>
            <person name="Gundlach H."/>
            <person name="Haberer G."/>
            <person name="Hellsten U."/>
            <person name="Mitros T."/>
            <person name="Poliakov A."/>
            <person name="Schmutz J."/>
            <person name="Spannagl M."/>
            <person name="Tang H."/>
            <person name="Wang X."/>
            <person name="Wicker T."/>
            <person name="Bharti A.K."/>
            <person name="Chapman J."/>
            <person name="Feltus F.A."/>
            <person name="Gowik U."/>
            <person name="Grigoriev I.V."/>
            <person name="Lyons E."/>
            <person name="Maher C.A."/>
            <person name="Martis M."/>
            <person name="Narechania A."/>
            <person name="Otillar R.P."/>
            <person name="Penning B.W."/>
            <person name="Salamov A.A."/>
            <person name="Wang Y."/>
            <person name="Zhang L."/>
            <person name="Carpita N.C."/>
            <person name="Freeling M."/>
            <person name="Gingle A.R."/>
            <person name="Hash C.T."/>
            <person name="Keller B."/>
            <person name="Klein P."/>
            <person name="Kresovich S."/>
            <person name="McCann M.C."/>
            <person name="Ming R."/>
            <person name="Peterson D.G."/>
            <person name="Mehboob-ur-Rahman"/>
            <person name="Ware D."/>
            <person name="Westhoff P."/>
            <person name="Mayer K.F."/>
            <person name="Messing J."/>
            <person name="Rokhsar D.S."/>
        </authorList>
    </citation>
    <scope>NUCLEOTIDE SEQUENCE [LARGE SCALE GENOMIC DNA]</scope>
    <source>
        <strain evidence="3">cv. BTx623</strain>
    </source>
</reference>
<dbReference type="InterPro" id="IPR036047">
    <property type="entry name" value="F-box-like_dom_sf"/>
</dbReference>
<dbReference type="PANTHER" id="PTHR33800:SF16">
    <property type="entry name" value="F-BOX DOMAIN-CONTAINING PROTEIN"/>
    <property type="match status" value="1"/>
</dbReference>
<dbReference type="SUPFAM" id="SSF81383">
    <property type="entry name" value="F-box domain"/>
    <property type="match status" value="1"/>
</dbReference>
<evidence type="ECO:0000313" key="3">
    <source>
        <dbReference type="Proteomes" id="UP000000768"/>
    </source>
</evidence>
<dbReference type="eggNOG" id="ENOG502T06T">
    <property type="taxonomic scope" value="Eukaryota"/>
</dbReference>
<dbReference type="EMBL" id="KV917463">
    <property type="protein sequence ID" value="OQU75654.1"/>
    <property type="molecule type" value="Genomic_DNA"/>
</dbReference>
<reference evidence="3" key="2">
    <citation type="journal article" date="2018" name="Plant J.">
        <title>The Sorghum bicolor reference genome: improved assembly, gene annotations, a transcriptome atlas, and signatures of genome organization.</title>
        <authorList>
            <person name="McCormick R.F."/>
            <person name="Truong S.K."/>
            <person name="Sreedasyam A."/>
            <person name="Jenkins J."/>
            <person name="Shu S."/>
            <person name="Sims D."/>
            <person name="Kennedy M."/>
            <person name="Amirebrahimi M."/>
            <person name="Weers B.D."/>
            <person name="McKinley B."/>
            <person name="Mattison A."/>
            <person name="Morishige D.T."/>
            <person name="Grimwood J."/>
            <person name="Schmutz J."/>
            <person name="Mullet J.E."/>
        </authorList>
    </citation>
    <scope>NUCLEOTIDE SEQUENCE [LARGE SCALE GENOMIC DNA]</scope>
    <source>
        <strain evidence="3">cv. BTx623</strain>
    </source>
</reference>
<feature type="domain" description="KIB1-4 beta-propeller" evidence="1">
    <location>
        <begin position="133"/>
        <end position="344"/>
    </location>
</feature>
<dbReference type="STRING" id="4558.A0A109NDB3"/>
<dbReference type="OMA" id="MEVSAPC"/>
<organism evidence="2 3">
    <name type="scientific">Sorghum bicolor</name>
    <name type="common">Sorghum</name>
    <name type="synonym">Sorghum vulgare</name>
    <dbReference type="NCBI Taxonomy" id="4558"/>
    <lineage>
        <taxon>Eukaryota</taxon>
        <taxon>Viridiplantae</taxon>
        <taxon>Streptophyta</taxon>
        <taxon>Embryophyta</taxon>
        <taxon>Tracheophyta</taxon>
        <taxon>Spermatophyta</taxon>
        <taxon>Magnoliopsida</taxon>
        <taxon>Liliopsida</taxon>
        <taxon>Poales</taxon>
        <taxon>Poaceae</taxon>
        <taxon>PACMAD clade</taxon>
        <taxon>Panicoideae</taxon>
        <taxon>Andropogonodae</taxon>
        <taxon>Andropogoneae</taxon>
        <taxon>Sorghinae</taxon>
        <taxon>Sorghum</taxon>
    </lineage>
</organism>